<name>A0A931B6B8_9ACTN</name>
<evidence type="ECO:0000313" key="2">
    <source>
        <dbReference type="EMBL" id="MBF9071053.1"/>
    </source>
</evidence>
<feature type="signal peptide" evidence="1">
    <location>
        <begin position="1"/>
        <end position="38"/>
    </location>
</feature>
<dbReference type="RefSeq" id="WP_196196210.1">
    <property type="nucleotide sequence ID" value="NZ_JADPRT010000010.1"/>
</dbReference>
<comment type="caution">
    <text evidence="2">The sequence shown here is derived from an EMBL/GenBank/DDBJ whole genome shotgun (WGS) entry which is preliminary data.</text>
</comment>
<evidence type="ECO:0000256" key="1">
    <source>
        <dbReference type="SAM" id="SignalP"/>
    </source>
</evidence>
<dbReference type="EMBL" id="JADPRT010000010">
    <property type="protein sequence ID" value="MBF9071053.1"/>
    <property type="molecule type" value="Genomic_DNA"/>
</dbReference>
<dbReference type="AlphaFoldDB" id="A0A931B6B8"/>
<dbReference type="InterPro" id="IPR006311">
    <property type="entry name" value="TAT_signal"/>
</dbReference>
<keyword evidence="1" id="KW-0732">Signal</keyword>
<dbReference type="PROSITE" id="PS51318">
    <property type="entry name" value="TAT"/>
    <property type="match status" value="1"/>
</dbReference>
<reference evidence="2" key="1">
    <citation type="submission" date="2020-11" db="EMBL/GenBank/DDBJ databases">
        <title>Isolation and identification of active actinomycetes.</title>
        <authorList>
            <person name="Yu B."/>
        </authorList>
    </citation>
    <scope>NUCLEOTIDE SEQUENCE</scope>
    <source>
        <strain evidence="2">NEAU-YB345</strain>
    </source>
</reference>
<dbReference type="Proteomes" id="UP000657385">
    <property type="component" value="Unassembled WGS sequence"/>
</dbReference>
<evidence type="ECO:0008006" key="4">
    <source>
        <dbReference type="Google" id="ProtNLM"/>
    </source>
</evidence>
<proteinExistence type="predicted"/>
<protein>
    <recommendedName>
        <fullName evidence="4">Peptidase MA-like domain-containing protein</fullName>
    </recommendedName>
</protein>
<keyword evidence="3" id="KW-1185">Reference proteome</keyword>
<feature type="chain" id="PRO_5037311191" description="Peptidase MA-like domain-containing protein" evidence="1">
    <location>
        <begin position="39"/>
        <end position="463"/>
    </location>
</feature>
<accession>A0A931B6B8</accession>
<sequence length="463" mass="47791">MGDSAAGQRAVRHRLTRRRVLAAGVSLVAAAGGATAWAAWADAADDRREEQAAEVEQTLSRRATAVLARDAASLAATVVPVASGGSAAADLRQRQYALVANLAQVPLGDWRYRVTAFDAFPLPAVLGTGERVAVEVELGYRLAGFDAQLETATQYLIFERQPDGRWLLASDGTEGGDHPGNTVLIWDLGPVRAVRGRYSLVLGLRDPATLAAIGAEADRAVPDVSAVWGSGWGQRTVVLAPLASDQFGALLDADPAAFADIAAVTTGELGASELGRTERITLNPIAWDSLSALGQRVVTTHETTHVATRAQTDAWTPRWLSEGVADWTGYLGTGRTPQQIAVELGAALASGGSSGSGGSGASGGSGSSGAAARLLAALPADADFSGTAPALQEAYQKAWFACRSVVLHHGQAKLVALYAAVAATGGRGGQDAAVDRALRATLGVGTAAFTAQWRADVESALRR</sequence>
<evidence type="ECO:0000313" key="3">
    <source>
        <dbReference type="Proteomes" id="UP000657385"/>
    </source>
</evidence>
<organism evidence="2 3">
    <name type="scientific">Streptacidiphilus fuscans</name>
    <dbReference type="NCBI Taxonomy" id="2789292"/>
    <lineage>
        <taxon>Bacteria</taxon>
        <taxon>Bacillati</taxon>
        <taxon>Actinomycetota</taxon>
        <taxon>Actinomycetes</taxon>
        <taxon>Kitasatosporales</taxon>
        <taxon>Streptomycetaceae</taxon>
        <taxon>Streptacidiphilus</taxon>
    </lineage>
</organism>
<gene>
    <name evidence="2" type="ORF">I2501_23835</name>
</gene>